<dbReference type="EMBL" id="PKGU01000001">
    <property type="protein sequence ID" value="PKZ16358.1"/>
    <property type="molecule type" value="Genomic_DNA"/>
</dbReference>
<evidence type="ECO:0000256" key="1">
    <source>
        <dbReference type="ARBA" id="ARBA00004389"/>
    </source>
</evidence>
<comment type="subcellular location">
    <subcellularLocation>
        <location evidence="1">Endoplasmic reticulum membrane</location>
        <topology evidence="1">Single-pass membrane protein</topology>
    </subcellularLocation>
</comment>
<sequence length="294" mass="33187">MEHSSIVSFESQGVSYYGAPEPADVEFMIPVYNEESCLHNAVESLHEYLAERHNTTFSWRIVVIDNASTDSTWNIATELTAQHPQSIRAMHLQRKGRGLALKTAWMSSSAEVVTYMDADLSTSLEHIDDLVLPLLHHEADLAIGSRLMKESKTARSFLRDIISRCYNFLLRSYSGANFSDAQCGFKAVRADVFRALAPSIQDNEWFFDTELLLLAQNRGLQLNQIPVYWVEDPNSSVHIIDTARKDIQGMIRMRSRYGRGTIGALQKRAVRMESLRAPVFRGSLVPVRLLVPAV</sequence>
<comment type="caution">
    <text evidence="14">The sequence shown here is derived from an EMBL/GenBank/DDBJ whole genome shotgun (WGS) entry which is preliminary data.</text>
</comment>
<evidence type="ECO:0000256" key="12">
    <source>
        <dbReference type="ARBA" id="ARBA00045097"/>
    </source>
</evidence>
<evidence type="ECO:0000256" key="8">
    <source>
        <dbReference type="ARBA" id="ARBA00022824"/>
    </source>
</evidence>
<dbReference type="Gene3D" id="3.90.550.10">
    <property type="entry name" value="Spore Coat Polysaccharide Biosynthesis Protein SpsA, Chain A"/>
    <property type="match status" value="1"/>
</dbReference>
<dbReference type="SUPFAM" id="SSF53448">
    <property type="entry name" value="Nucleotide-diphospho-sugar transferases"/>
    <property type="match status" value="1"/>
</dbReference>
<dbReference type="InterPro" id="IPR029044">
    <property type="entry name" value="Nucleotide-diphossugar_trans"/>
</dbReference>
<evidence type="ECO:0000313" key="14">
    <source>
        <dbReference type="EMBL" id="PKZ16358.1"/>
    </source>
</evidence>
<comment type="similarity">
    <text evidence="3">Belongs to the glycosyltransferase 2 family.</text>
</comment>
<proteinExistence type="inferred from homology"/>
<evidence type="ECO:0000256" key="10">
    <source>
        <dbReference type="ARBA" id="ARBA00022989"/>
    </source>
</evidence>
<dbReference type="RefSeq" id="WP_060808803.1">
    <property type="nucleotide sequence ID" value="NZ_CAUPEW010000003.1"/>
</dbReference>
<dbReference type="InterPro" id="IPR035518">
    <property type="entry name" value="DPG_synthase"/>
</dbReference>
<evidence type="ECO:0000259" key="13">
    <source>
        <dbReference type="Pfam" id="PF00535"/>
    </source>
</evidence>
<keyword evidence="10" id="KW-1133">Transmembrane helix</keyword>
<dbReference type="EC" id="2.4.1.117" evidence="4"/>
<dbReference type="InterPro" id="IPR001173">
    <property type="entry name" value="Glyco_trans_2-like"/>
</dbReference>
<evidence type="ECO:0000256" key="11">
    <source>
        <dbReference type="ARBA" id="ARBA00023136"/>
    </source>
</evidence>
<evidence type="ECO:0000256" key="4">
    <source>
        <dbReference type="ARBA" id="ARBA00012583"/>
    </source>
</evidence>
<dbReference type="PANTHER" id="PTHR10859:SF91">
    <property type="entry name" value="DOLICHYL-PHOSPHATE BETA-GLUCOSYLTRANSFERASE"/>
    <property type="match status" value="1"/>
</dbReference>
<keyword evidence="9" id="KW-0735">Signal-anchor</keyword>
<evidence type="ECO:0000256" key="5">
    <source>
        <dbReference type="ARBA" id="ARBA00022676"/>
    </source>
</evidence>
<dbReference type="GO" id="GO:0006487">
    <property type="term" value="P:protein N-linked glycosylation"/>
    <property type="evidence" value="ECO:0007669"/>
    <property type="project" value="TreeGrafter"/>
</dbReference>
<keyword evidence="7" id="KW-0812">Transmembrane</keyword>
<name>A0A2I1M8A9_9BIFI</name>
<feature type="domain" description="Glycosyltransferase 2-like" evidence="13">
    <location>
        <begin position="28"/>
        <end position="195"/>
    </location>
</feature>
<dbReference type="AlphaFoldDB" id="A0A2I1M8A9"/>
<comment type="catalytic activity">
    <reaction evidence="12">
        <text>a di-trans,poly-cis-dolichyl phosphate + UDP-alpha-D-glucose = a di-trans,poly-cis-dolichyl beta-D-glucosyl phosphate + UDP</text>
        <dbReference type="Rhea" id="RHEA:15401"/>
        <dbReference type="Rhea" id="RHEA-COMP:19498"/>
        <dbReference type="Rhea" id="RHEA-COMP:19502"/>
        <dbReference type="ChEBI" id="CHEBI:57525"/>
        <dbReference type="ChEBI" id="CHEBI:57683"/>
        <dbReference type="ChEBI" id="CHEBI:58223"/>
        <dbReference type="ChEBI" id="CHEBI:58885"/>
        <dbReference type="EC" id="2.4.1.117"/>
    </reaction>
    <physiologicalReaction direction="left-to-right" evidence="12">
        <dbReference type="Rhea" id="RHEA:15402"/>
    </physiologicalReaction>
</comment>
<dbReference type="Proteomes" id="UP000242263">
    <property type="component" value="Unassembled WGS sequence"/>
</dbReference>
<evidence type="ECO:0000256" key="2">
    <source>
        <dbReference type="ARBA" id="ARBA00004922"/>
    </source>
</evidence>
<dbReference type="PANTHER" id="PTHR10859">
    <property type="entry name" value="GLYCOSYL TRANSFERASE"/>
    <property type="match status" value="1"/>
</dbReference>
<keyword evidence="5" id="KW-0328">Glycosyltransferase</keyword>
<protein>
    <recommendedName>
        <fullName evidence="4">dolichyl-phosphate beta-glucosyltransferase</fullName>
        <ecNumber evidence="4">2.4.1.117</ecNumber>
    </recommendedName>
</protein>
<keyword evidence="6 14" id="KW-0808">Transferase</keyword>
<dbReference type="Pfam" id="PF00535">
    <property type="entry name" value="Glycos_transf_2"/>
    <property type="match status" value="1"/>
</dbReference>
<dbReference type="CDD" id="cd04188">
    <property type="entry name" value="DPG_synthase"/>
    <property type="match status" value="1"/>
</dbReference>
<keyword evidence="11" id="KW-0472">Membrane</keyword>
<reference evidence="14 15" key="1">
    <citation type="submission" date="2017-12" db="EMBL/GenBank/DDBJ databases">
        <title>Phylogenetic diversity of female urinary microbiome.</title>
        <authorList>
            <person name="Thomas-White K."/>
            <person name="Wolfe A.J."/>
        </authorList>
    </citation>
    <scope>NUCLEOTIDE SEQUENCE [LARGE SCALE GENOMIC DNA]</scope>
    <source>
        <strain evidence="14 15">UMB0064</strain>
    </source>
</reference>
<evidence type="ECO:0000256" key="6">
    <source>
        <dbReference type="ARBA" id="ARBA00022679"/>
    </source>
</evidence>
<evidence type="ECO:0000256" key="7">
    <source>
        <dbReference type="ARBA" id="ARBA00022692"/>
    </source>
</evidence>
<evidence type="ECO:0000256" key="9">
    <source>
        <dbReference type="ARBA" id="ARBA00022968"/>
    </source>
</evidence>
<evidence type="ECO:0000256" key="3">
    <source>
        <dbReference type="ARBA" id="ARBA00006739"/>
    </source>
</evidence>
<accession>A0A2I1M8A9</accession>
<comment type="pathway">
    <text evidence="2">Protein modification; protein glycosylation.</text>
</comment>
<gene>
    <name evidence="14" type="ORF">CYJ32_02580</name>
</gene>
<dbReference type="GO" id="GO:0004581">
    <property type="term" value="F:dolichyl-phosphate beta-glucosyltransferase activity"/>
    <property type="evidence" value="ECO:0007669"/>
    <property type="project" value="UniProtKB-EC"/>
</dbReference>
<evidence type="ECO:0000313" key="15">
    <source>
        <dbReference type="Proteomes" id="UP000242263"/>
    </source>
</evidence>
<organism evidence="14 15">
    <name type="scientific">Alloscardovia omnicolens</name>
    <dbReference type="NCBI Taxonomy" id="419015"/>
    <lineage>
        <taxon>Bacteria</taxon>
        <taxon>Bacillati</taxon>
        <taxon>Actinomycetota</taxon>
        <taxon>Actinomycetes</taxon>
        <taxon>Bifidobacteriales</taxon>
        <taxon>Bifidobacteriaceae</taxon>
        <taxon>Alloscardovia</taxon>
    </lineage>
</organism>
<keyword evidence="8" id="KW-0256">Endoplasmic reticulum</keyword>